<dbReference type="STRING" id="679936.Sulac_0113"/>
<dbReference type="PANTHER" id="PTHR42685:SF22">
    <property type="entry name" value="CONDITIONED MEDIUM FACTOR RECEPTOR 1"/>
    <property type="match status" value="1"/>
</dbReference>
<gene>
    <name evidence="2" type="ordered locus">Sulac_0113</name>
</gene>
<dbReference type="PRINTS" id="PR00420">
    <property type="entry name" value="RNGMNOXGNASE"/>
</dbReference>
<dbReference type="EMBL" id="CP003179">
    <property type="protein sequence ID" value="AEW03686.1"/>
    <property type="molecule type" value="Genomic_DNA"/>
</dbReference>
<name>G8TVP7_SULAD</name>
<keyword evidence="3" id="KW-1185">Reference proteome</keyword>
<dbReference type="NCBIfam" id="TIGR02032">
    <property type="entry name" value="GG-red-SF"/>
    <property type="match status" value="1"/>
</dbReference>
<evidence type="ECO:0000313" key="3">
    <source>
        <dbReference type="Proteomes" id="UP000005439"/>
    </source>
</evidence>
<protein>
    <submittedName>
        <fullName evidence="2">Geranylgeranyl reductase</fullName>
    </submittedName>
</protein>
<dbReference type="InterPro" id="IPR002938">
    <property type="entry name" value="FAD-bd"/>
</dbReference>
<dbReference type="SUPFAM" id="SSF51905">
    <property type="entry name" value="FAD/NAD(P)-binding domain"/>
    <property type="match status" value="1"/>
</dbReference>
<feature type="domain" description="FAD-binding" evidence="1">
    <location>
        <begin position="3"/>
        <end position="162"/>
    </location>
</feature>
<dbReference type="GO" id="GO:0016628">
    <property type="term" value="F:oxidoreductase activity, acting on the CH-CH group of donors, NAD or NADP as acceptor"/>
    <property type="evidence" value="ECO:0007669"/>
    <property type="project" value="InterPro"/>
</dbReference>
<evidence type="ECO:0000313" key="2">
    <source>
        <dbReference type="EMBL" id="AEW03686.1"/>
    </source>
</evidence>
<dbReference type="InterPro" id="IPR011777">
    <property type="entry name" value="Geranylgeranyl_Rdtase_fam"/>
</dbReference>
<dbReference type="Proteomes" id="UP000005439">
    <property type="component" value="Chromosome"/>
</dbReference>
<dbReference type="AlphaFoldDB" id="G8TVP7"/>
<proteinExistence type="predicted"/>
<dbReference type="Pfam" id="PF01494">
    <property type="entry name" value="FAD_binding_3"/>
    <property type="match status" value="1"/>
</dbReference>
<dbReference type="InterPro" id="IPR050407">
    <property type="entry name" value="Geranylgeranyl_reductase"/>
</dbReference>
<accession>G8TVP7</accession>
<evidence type="ECO:0000259" key="1">
    <source>
        <dbReference type="Pfam" id="PF01494"/>
    </source>
</evidence>
<dbReference type="InterPro" id="IPR036188">
    <property type="entry name" value="FAD/NAD-bd_sf"/>
</dbReference>
<reference evidence="3" key="1">
    <citation type="submission" date="2011-12" db="EMBL/GenBank/DDBJ databases">
        <title>The complete genome of chromosome of Sulfobacillus acidophilus DSM 10332.</title>
        <authorList>
            <person name="Lucas S."/>
            <person name="Han J."/>
            <person name="Lapidus A."/>
            <person name="Bruce D."/>
            <person name="Goodwin L."/>
            <person name="Pitluck S."/>
            <person name="Peters L."/>
            <person name="Kyrpides N."/>
            <person name="Mavromatis K."/>
            <person name="Ivanova N."/>
            <person name="Mikhailova N."/>
            <person name="Chertkov O."/>
            <person name="Saunders E."/>
            <person name="Detter J.C."/>
            <person name="Tapia R."/>
            <person name="Han C."/>
            <person name="Land M."/>
            <person name="Hauser L."/>
            <person name="Markowitz V."/>
            <person name="Cheng J.-F."/>
            <person name="Hugenholtz P."/>
            <person name="Woyke T."/>
            <person name="Wu D."/>
            <person name="Pukall R."/>
            <person name="Gehrich-Schroeter G."/>
            <person name="Schneider S."/>
            <person name="Klenk H.-P."/>
            <person name="Eisen J.A."/>
        </authorList>
    </citation>
    <scope>NUCLEOTIDE SEQUENCE [LARGE SCALE GENOMIC DNA]</scope>
    <source>
        <strain evidence="3">ATCC 700253 / DSM 10332 / NAL</strain>
    </source>
</reference>
<reference evidence="2 3" key="2">
    <citation type="journal article" date="2012" name="Stand. Genomic Sci.">
        <title>Complete genome sequence of the moderately thermophilic mineral-sulfide-oxidizing firmicute Sulfobacillus acidophilus type strain (NAL(T)).</title>
        <authorList>
            <person name="Anderson I."/>
            <person name="Chertkov O."/>
            <person name="Chen A."/>
            <person name="Saunders E."/>
            <person name="Lapidus A."/>
            <person name="Nolan M."/>
            <person name="Lucas S."/>
            <person name="Hammon N."/>
            <person name="Deshpande S."/>
            <person name="Cheng J.F."/>
            <person name="Han C."/>
            <person name="Tapia R."/>
            <person name="Goodwin L.A."/>
            <person name="Pitluck S."/>
            <person name="Liolios K."/>
            <person name="Pagani I."/>
            <person name="Ivanova N."/>
            <person name="Mikhailova N."/>
            <person name="Pati A."/>
            <person name="Palaniappan K."/>
            <person name="Land M."/>
            <person name="Pan C."/>
            <person name="Rohde M."/>
            <person name="Pukall R."/>
            <person name="Goker M."/>
            <person name="Detter J.C."/>
            <person name="Woyke T."/>
            <person name="Bristow J."/>
            <person name="Eisen J.A."/>
            <person name="Markowitz V."/>
            <person name="Hugenholtz P."/>
            <person name="Kyrpides N.C."/>
            <person name="Klenk H.P."/>
            <person name="Mavromatis K."/>
        </authorList>
    </citation>
    <scope>NUCLEOTIDE SEQUENCE [LARGE SCALE GENOMIC DNA]</scope>
    <source>
        <strain evidence="3">ATCC 700253 / DSM 10332 / NAL</strain>
    </source>
</reference>
<dbReference type="PANTHER" id="PTHR42685">
    <property type="entry name" value="GERANYLGERANYL DIPHOSPHATE REDUCTASE"/>
    <property type="match status" value="1"/>
</dbReference>
<dbReference type="HOGENOM" id="CLU_024648_5_0_9"/>
<dbReference type="Gene3D" id="3.50.50.60">
    <property type="entry name" value="FAD/NAD(P)-binding domain"/>
    <property type="match status" value="1"/>
</dbReference>
<sequence>MDDVIVIGAGPGGATAARRLAESGLQVRLLEKAAIPRVKPCGGALTDRALAWLPPDYSAVLQTHPYQWTCQAARLPPVTLTRPEPYCHIVDRPEFDAWLTRHAETAGAVVLTEHPVTGLKEEPDGVGVMTSRGPFQARYVIAADGGQGPSRRLLGLPRPRMGAALEVEVPVSPTFYDRFRDRVEIHFTEIPWGYAWVIPRSPILNVGVGSFRAEGLALKKMLDTFMTAIFGDLPPARTVRAHPLPYRHRWVPPIKGRVLWVGDAAGLMDPFSAEGIYSALVSGHLAADAIVRHLQSHVPLTHYDQLLRHTLGPSWKAASGMARIFYPLTAFWAPFFLENQLLLEDYLGIATQRTDYDTLRRHALAILWQNRVHIRR</sequence>
<dbReference type="GO" id="GO:0071949">
    <property type="term" value="F:FAD binding"/>
    <property type="evidence" value="ECO:0007669"/>
    <property type="project" value="InterPro"/>
</dbReference>
<dbReference type="KEGG" id="sap:Sulac_0113"/>
<organism evidence="2 3">
    <name type="scientific">Sulfobacillus acidophilus (strain ATCC 700253 / DSM 10332 / NAL)</name>
    <dbReference type="NCBI Taxonomy" id="679936"/>
    <lineage>
        <taxon>Bacteria</taxon>
        <taxon>Bacillati</taxon>
        <taxon>Bacillota</taxon>
        <taxon>Clostridia</taxon>
        <taxon>Eubacteriales</taxon>
        <taxon>Clostridiales Family XVII. Incertae Sedis</taxon>
        <taxon>Sulfobacillus</taxon>
    </lineage>
</organism>
<dbReference type="PATRIC" id="fig|679936.5.peg.120"/>